<dbReference type="Gene3D" id="2.40.30.10">
    <property type="entry name" value="Translation factors"/>
    <property type="match status" value="1"/>
</dbReference>
<comment type="cofactor">
    <cofactor evidence="1">
        <name>FAD</name>
        <dbReference type="ChEBI" id="CHEBI:57692"/>
    </cofactor>
</comment>
<evidence type="ECO:0000256" key="5">
    <source>
        <dbReference type="ARBA" id="ARBA00022714"/>
    </source>
</evidence>
<evidence type="ECO:0000256" key="6">
    <source>
        <dbReference type="ARBA" id="ARBA00022723"/>
    </source>
</evidence>
<dbReference type="Gene3D" id="3.40.50.80">
    <property type="entry name" value="Nucleotide-binding domain of ferredoxin-NADP reductase (FNR) module"/>
    <property type="match status" value="1"/>
</dbReference>
<dbReference type="EMBL" id="RAQO01000001">
    <property type="protein sequence ID" value="RKF22229.1"/>
    <property type="molecule type" value="Genomic_DNA"/>
</dbReference>
<dbReference type="Pfam" id="PF01794">
    <property type="entry name" value="Ferric_reduct"/>
    <property type="match status" value="1"/>
</dbReference>
<dbReference type="GO" id="GO:0050660">
    <property type="term" value="F:flavin adenine dinucleotide binding"/>
    <property type="evidence" value="ECO:0007669"/>
    <property type="project" value="TreeGrafter"/>
</dbReference>
<feature type="transmembrane region" description="Helical" evidence="13">
    <location>
        <begin position="198"/>
        <end position="215"/>
    </location>
</feature>
<dbReference type="InterPro" id="IPR017927">
    <property type="entry name" value="FAD-bd_FR_type"/>
</dbReference>
<accession>A0A420ENC8</accession>
<dbReference type="InterPro" id="IPR013112">
    <property type="entry name" value="FAD-bd_8"/>
</dbReference>
<feature type="transmembrane region" description="Helical" evidence="13">
    <location>
        <begin position="167"/>
        <end position="186"/>
    </location>
</feature>
<keyword evidence="6" id="KW-0479">Metal-binding</keyword>
<keyword evidence="8 13" id="KW-1133">Transmembrane helix</keyword>
<dbReference type="InterPro" id="IPR017938">
    <property type="entry name" value="Riboflavin_synthase-like_b-brl"/>
</dbReference>
<dbReference type="InterPro" id="IPR039261">
    <property type="entry name" value="FNR_nucleotide-bd"/>
</dbReference>
<dbReference type="Proteomes" id="UP000286482">
    <property type="component" value="Unassembled WGS sequence"/>
</dbReference>
<dbReference type="GO" id="GO:0016020">
    <property type="term" value="C:membrane"/>
    <property type="evidence" value="ECO:0007669"/>
    <property type="project" value="UniProtKB-SubCell"/>
</dbReference>
<dbReference type="InterPro" id="IPR050415">
    <property type="entry name" value="MRET"/>
</dbReference>
<gene>
    <name evidence="15" type="ORF">DBZ36_00870</name>
</gene>
<keyword evidence="4 13" id="KW-0812">Transmembrane</keyword>
<evidence type="ECO:0000256" key="9">
    <source>
        <dbReference type="ARBA" id="ARBA00023002"/>
    </source>
</evidence>
<dbReference type="RefSeq" id="WP_120353032.1">
    <property type="nucleotide sequence ID" value="NZ_RAQO01000001.1"/>
</dbReference>
<feature type="transmembrane region" description="Helical" evidence="13">
    <location>
        <begin position="46"/>
        <end position="67"/>
    </location>
</feature>
<reference evidence="15 16" key="1">
    <citation type="submission" date="2018-09" db="EMBL/GenBank/DDBJ databases">
        <authorList>
            <person name="Wang Z."/>
        </authorList>
    </citation>
    <scope>NUCLEOTIDE SEQUENCE [LARGE SCALE GENOMIC DNA]</scope>
    <source>
        <strain evidence="15 16">ALS 81</strain>
    </source>
</reference>
<organism evidence="15 16">
    <name type="scientific">Alginatibacterium sediminis</name>
    <dbReference type="NCBI Taxonomy" id="2164068"/>
    <lineage>
        <taxon>Bacteria</taxon>
        <taxon>Pseudomonadati</taxon>
        <taxon>Pseudomonadota</taxon>
        <taxon>Gammaproteobacteria</taxon>
        <taxon>Alteromonadales</taxon>
        <taxon>Alteromonadaceae</taxon>
        <taxon>Alginatibacterium</taxon>
    </lineage>
</organism>
<name>A0A420ENC8_9ALTE</name>
<keyword evidence="11" id="KW-0411">Iron-sulfur</keyword>
<dbReference type="SUPFAM" id="SSF63380">
    <property type="entry name" value="Riboflavin synthase domain-like"/>
    <property type="match status" value="1"/>
</dbReference>
<sequence>MSLVVKSLSAMQYFFSKFSAVIVGFWALCLMFQLPGEHSFLFWRHQITLLTGALALGYMAVCMLLAVRPGFLENFFQGLDRMYVQHKRFGIGALVAVILHWLAIKSVKVVFAFEWFARPERRGQRSSIEGINWHAVGNQLGEISMYLLIALVLVSLLQVINYKRFRWLHKISGVVFIIGAIHALLLMDQTFASIPLDAMLIVFTIIGSVCALISMSGRIGRSRQQPGQVSAIQSYGDTLKVTITPKTQSSKSPKAGQFYFVKFEDGEAAHPFTLSNFIQAKNEYEFSIKALGDYTAGLVKNLSVGAAVQIEGPYGRFQAPNEERQIWMGVGIGIAPFIAWLEANYRNEREMQKLKHSQIDLYYCPGTRDQAYFLERIEFLTKAFNNIQVHVLYSAQGQRVDAALLKKELAGEQYSLSYCGPNQRLKQLSKGLKENRILPEAIYSENFNLR</sequence>
<evidence type="ECO:0000256" key="4">
    <source>
        <dbReference type="ARBA" id="ARBA00022692"/>
    </source>
</evidence>
<dbReference type="SUPFAM" id="SSF52343">
    <property type="entry name" value="Ferredoxin reductase-like, C-terminal NADP-linked domain"/>
    <property type="match status" value="1"/>
</dbReference>
<evidence type="ECO:0000259" key="14">
    <source>
        <dbReference type="PROSITE" id="PS51384"/>
    </source>
</evidence>
<proteinExistence type="predicted"/>
<keyword evidence="5" id="KW-0001">2Fe-2S</keyword>
<dbReference type="Pfam" id="PF08022">
    <property type="entry name" value="FAD_binding_8"/>
    <property type="match status" value="1"/>
</dbReference>
<evidence type="ECO:0000256" key="8">
    <source>
        <dbReference type="ARBA" id="ARBA00022989"/>
    </source>
</evidence>
<feature type="transmembrane region" description="Helical" evidence="13">
    <location>
        <begin position="88"/>
        <end position="104"/>
    </location>
</feature>
<evidence type="ECO:0000256" key="10">
    <source>
        <dbReference type="ARBA" id="ARBA00023004"/>
    </source>
</evidence>
<protein>
    <recommendedName>
        <fullName evidence="14">FAD-binding FR-type domain-containing protein</fullName>
    </recommendedName>
</protein>
<feature type="transmembrane region" description="Helical" evidence="13">
    <location>
        <begin position="143"/>
        <end position="160"/>
    </location>
</feature>
<dbReference type="GO" id="GO:0051537">
    <property type="term" value="F:2 iron, 2 sulfur cluster binding"/>
    <property type="evidence" value="ECO:0007669"/>
    <property type="project" value="UniProtKB-KW"/>
</dbReference>
<dbReference type="InterPro" id="IPR013130">
    <property type="entry name" value="Fe3_Rdtase_TM_dom"/>
</dbReference>
<dbReference type="PANTHER" id="PTHR47354">
    <property type="entry name" value="NADH OXIDOREDUCTASE HCR"/>
    <property type="match status" value="1"/>
</dbReference>
<feature type="transmembrane region" description="Helical" evidence="13">
    <location>
        <begin position="12"/>
        <end position="34"/>
    </location>
</feature>
<keyword evidence="12 13" id="KW-0472">Membrane</keyword>
<evidence type="ECO:0000256" key="1">
    <source>
        <dbReference type="ARBA" id="ARBA00001974"/>
    </source>
</evidence>
<dbReference type="GO" id="GO:0046872">
    <property type="term" value="F:metal ion binding"/>
    <property type="evidence" value="ECO:0007669"/>
    <property type="project" value="UniProtKB-KW"/>
</dbReference>
<comment type="caution">
    <text evidence="15">The sequence shown here is derived from an EMBL/GenBank/DDBJ whole genome shotgun (WGS) entry which is preliminary data.</text>
</comment>
<dbReference type="PANTHER" id="PTHR47354:SF8">
    <property type="entry name" value="1,2-PHENYLACETYL-COA EPOXIDASE, SUBUNIT E"/>
    <property type="match status" value="1"/>
</dbReference>
<dbReference type="OrthoDB" id="9796486at2"/>
<evidence type="ECO:0000256" key="13">
    <source>
        <dbReference type="SAM" id="Phobius"/>
    </source>
</evidence>
<evidence type="ECO:0000256" key="2">
    <source>
        <dbReference type="ARBA" id="ARBA00004141"/>
    </source>
</evidence>
<keyword evidence="9" id="KW-0560">Oxidoreductase</keyword>
<evidence type="ECO:0000256" key="12">
    <source>
        <dbReference type="ARBA" id="ARBA00023136"/>
    </source>
</evidence>
<evidence type="ECO:0000313" key="16">
    <source>
        <dbReference type="Proteomes" id="UP000286482"/>
    </source>
</evidence>
<keyword evidence="3" id="KW-0285">Flavoprotein</keyword>
<feature type="domain" description="FAD-binding FR-type" evidence="14">
    <location>
        <begin position="222"/>
        <end position="320"/>
    </location>
</feature>
<keyword evidence="16" id="KW-1185">Reference proteome</keyword>
<comment type="subcellular location">
    <subcellularLocation>
        <location evidence="2">Membrane</location>
        <topology evidence="2">Multi-pass membrane protein</topology>
    </subcellularLocation>
</comment>
<evidence type="ECO:0000256" key="7">
    <source>
        <dbReference type="ARBA" id="ARBA00022827"/>
    </source>
</evidence>
<dbReference type="AlphaFoldDB" id="A0A420ENC8"/>
<keyword evidence="7" id="KW-0274">FAD</keyword>
<dbReference type="PROSITE" id="PS51384">
    <property type="entry name" value="FAD_FR"/>
    <property type="match status" value="1"/>
</dbReference>
<keyword evidence="10" id="KW-0408">Iron</keyword>
<evidence type="ECO:0000256" key="11">
    <source>
        <dbReference type="ARBA" id="ARBA00023014"/>
    </source>
</evidence>
<dbReference type="GO" id="GO:0016491">
    <property type="term" value="F:oxidoreductase activity"/>
    <property type="evidence" value="ECO:0007669"/>
    <property type="project" value="UniProtKB-KW"/>
</dbReference>
<evidence type="ECO:0000313" key="15">
    <source>
        <dbReference type="EMBL" id="RKF22229.1"/>
    </source>
</evidence>
<evidence type="ECO:0000256" key="3">
    <source>
        <dbReference type="ARBA" id="ARBA00022630"/>
    </source>
</evidence>